<feature type="compositionally biased region" description="Pro residues" evidence="2">
    <location>
        <begin position="36"/>
        <end position="47"/>
    </location>
</feature>
<evidence type="ECO:0000313" key="5">
    <source>
        <dbReference type="Proteomes" id="UP001279734"/>
    </source>
</evidence>
<evidence type="ECO:0000256" key="1">
    <source>
        <dbReference type="ARBA" id="ARBA00010582"/>
    </source>
</evidence>
<feature type="chain" id="PRO_5042077007" evidence="3">
    <location>
        <begin position="25"/>
        <end position="116"/>
    </location>
</feature>
<sequence>MAISKLLIASFLISFLVFRHLAQADQSTGSSATPPANAPPANAPPPVGVGAPPAKIDCPGACGARCKLSKRPNLCQRACGSCCSRCNCVPPGTSGNYGVCPCYASLTTRGNRRKCP</sequence>
<protein>
    <submittedName>
        <fullName evidence="4">Uncharacterized protein</fullName>
    </submittedName>
</protein>
<evidence type="ECO:0000256" key="2">
    <source>
        <dbReference type="SAM" id="MobiDB-lite"/>
    </source>
</evidence>
<proteinExistence type="inferred from homology"/>
<dbReference type="PANTHER" id="PTHR23201">
    <property type="entry name" value="EXTENSIN, PROLINE-RICH PROTEIN"/>
    <property type="match status" value="1"/>
</dbReference>
<dbReference type="InterPro" id="IPR003854">
    <property type="entry name" value="GASA"/>
</dbReference>
<feature type="region of interest" description="Disordered" evidence="2">
    <location>
        <begin position="27"/>
        <end position="48"/>
    </location>
</feature>
<feature type="signal peptide" evidence="3">
    <location>
        <begin position="1"/>
        <end position="24"/>
    </location>
</feature>
<keyword evidence="5" id="KW-1185">Reference proteome</keyword>
<evidence type="ECO:0000313" key="4">
    <source>
        <dbReference type="EMBL" id="GMH17881.1"/>
    </source>
</evidence>
<comment type="similarity">
    <text evidence="1">Belongs to the GASA family.</text>
</comment>
<evidence type="ECO:0000256" key="3">
    <source>
        <dbReference type="SAM" id="SignalP"/>
    </source>
</evidence>
<gene>
    <name evidence="4" type="ORF">Nepgr_019722</name>
</gene>
<accession>A0AAD3XVM0</accession>
<dbReference type="Proteomes" id="UP001279734">
    <property type="component" value="Unassembled WGS sequence"/>
</dbReference>
<organism evidence="4 5">
    <name type="scientific">Nepenthes gracilis</name>
    <name type="common">Slender pitcher plant</name>
    <dbReference type="NCBI Taxonomy" id="150966"/>
    <lineage>
        <taxon>Eukaryota</taxon>
        <taxon>Viridiplantae</taxon>
        <taxon>Streptophyta</taxon>
        <taxon>Embryophyta</taxon>
        <taxon>Tracheophyta</taxon>
        <taxon>Spermatophyta</taxon>
        <taxon>Magnoliopsida</taxon>
        <taxon>eudicotyledons</taxon>
        <taxon>Gunneridae</taxon>
        <taxon>Pentapetalae</taxon>
        <taxon>Caryophyllales</taxon>
        <taxon>Nepenthaceae</taxon>
        <taxon>Nepenthes</taxon>
    </lineage>
</organism>
<dbReference type="PANTHER" id="PTHR23201:SF152">
    <property type="match status" value="1"/>
</dbReference>
<keyword evidence="3" id="KW-0732">Signal</keyword>
<name>A0AAD3XVM0_NEPGR</name>
<dbReference type="AlphaFoldDB" id="A0AAD3XVM0"/>
<reference evidence="4" key="1">
    <citation type="submission" date="2023-05" db="EMBL/GenBank/DDBJ databases">
        <title>Nepenthes gracilis genome sequencing.</title>
        <authorList>
            <person name="Fukushima K."/>
        </authorList>
    </citation>
    <scope>NUCLEOTIDE SEQUENCE</scope>
    <source>
        <strain evidence="4">SING2019-196</strain>
    </source>
</reference>
<dbReference type="EMBL" id="BSYO01000018">
    <property type="protein sequence ID" value="GMH17881.1"/>
    <property type="molecule type" value="Genomic_DNA"/>
</dbReference>
<dbReference type="Pfam" id="PF02704">
    <property type="entry name" value="GASA"/>
    <property type="match status" value="1"/>
</dbReference>
<comment type="caution">
    <text evidence="4">The sequence shown here is derived from an EMBL/GenBank/DDBJ whole genome shotgun (WGS) entry which is preliminary data.</text>
</comment>